<dbReference type="InterPro" id="IPR059120">
    <property type="entry name" value="Cullin-like_AB"/>
</dbReference>
<proteinExistence type="inferred from homology"/>
<keyword evidence="2" id="KW-1017">Isopeptide bond</keyword>
<evidence type="ECO:0000256" key="1">
    <source>
        <dbReference type="ARBA" id="ARBA00006019"/>
    </source>
</evidence>
<dbReference type="InterPro" id="IPR016158">
    <property type="entry name" value="Cullin_homology"/>
</dbReference>
<keyword evidence="8" id="KW-1185">Reference proteome</keyword>
<dbReference type="EMBL" id="LAEV01000831">
    <property type="protein sequence ID" value="KKA29443.1"/>
    <property type="molecule type" value="Genomic_DNA"/>
</dbReference>
<dbReference type="SUPFAM" id="SSF74788">
    <property type="entry name" value="Cullin repeat-like"/>
    <property type="match status" value="1"/>
</dbReference>
<dbReference type="InterPro" id="IPR001373">
    <property type="entry name" value="Cullin_N"/>
</dbReference>
<evidence type="ECO:0000256" key="2">
    <source>
        <dbReference type="ARBA" id="ARBA00022499"/>
    </source>
</evidence>
<dbReference type="PROSITE" id="PS50069">
    <property type="entry name" value="CULLIN_2"/>
    <property type="match status" value="1"/>
</dbReference>
<dbReference type="Gene3D" id="1.10.10.10">
    <property type="entry name" value="Winged helix-like DNA-binding domain superfamily/Winged helix DNA-binding domain"/>
    <property type="match status" value="1"/>
</dbReference>
<dbReference type="Gene3D" id="1.20.1310.10">
    <property type="entry name" value="Cullin Repeats"/>
    <property type="match status" value="4"/>
</dbReference>
<sequence length="838" mass="94888">MMSGRSTGGGRAAHVKILAPGSLNKAATRRRPDASIDDLWKKVETAIIDIQLQRASLHRFEDIHGFVYKMTVKKHGPLLYDRICKCEIAWFDEHLLPRLRVSVPPDLERFIFDGAGSLNERRQHSQDFLLAVHELWSSHYHAMSMVADVCLYLDRNYSQAQNMPTLFESTIAVFRDHILKVPLHVNSPYTVQQLVLGAIMLQIDMERGGHLINRNAIRGCVRLLCGLVMDERARESQRLYESILEPKLLDESRSFYCAQRQELLSQGSTPSWVKTSMQRLSEETQRCHVYLVPSTLEALIAIVHDELIRAPIKEFINMPSSGLGHMIDTNGFDDIKDLFQLETLVNSDTPEFNAALRGKVVAFGNIIDKTLQETDFSAPKAEGDEPVKATAQNIAAQQTAAAMMWVNKILELDARFSEIVAKCCDGARHVEAAVGRGFSDFINHFDRAAEFVSLYIDEMFRRISRGKEEGDVDKMLDQMIKVVRYIDQKDMFERYYQKHLGRRLMSSKTEVADVERLMVSRMKHEFGNNYTSKFEHMLRDLEISSELTSSYRTHIQNSTETPPAVEITISVLTNGSWPADILGQPKAGTVPDNAPIKSLVWPASLSPAIESVSQFYLQRHNGRKLTWLGSLGSADVVCTFPAIPDKKGPLARERKYEINMPVYGVLVLELFNGVEPGTTRSFEEIQEATAMPPSDLMRTLMALAVAPKCRVLSKTPASKTVRPGDRFAFNAEFVSKTIRIKAPVVTAAPKLENDAQRRETERKNEETRAHLIDAAVVRIMKQRKELGHSPLITEVIKQMAARFNPDVSLVKRRIEDLLARDYIERVEEAETPTYRYLA</sequence>
<evidence type="ECO:0000313" key="7">
    <source>
        <dbReference type="EMBL" id="KKA29443.1"/>
    </source>
</evidence>
<dbReference type="FunFam" id="1.10.10.10:FF:000014">
    <property type="entry name" value="Cullin 1"/>
    <property type="match status" value="1"/>
</dbReference>
<dbReference type="Gene3D" id="3.30.230.130">
    <property type="entry name" value="Cullin, Chain C, Domain 2"/>
    <property type="match status" value="1"/>
</dbReference>
<gene>
    <name evidence="7" type="ORF">TD95_002693</name>
</gene>
<evidence type="ECO:0000256" key="5">
    <source>
        <dbReference type="RuleBase" id="RU003829"/>
    </source>
</evidence>
<dbReference type="AlphaFoldDB" id="A0A0F4ZHS6"/>
<dbReference type="InterPro" id="IPR036390">
    <property type="entry name" value="WH_DNA-bd_sf"/>
</dbReference>
<dbReference type="InterPro" id="IPR045093">
    <property type="entry name" value="Cullin"/>
</dbReference>
<dbReference type="FunFam" id="1.20.1310.10:FF:000001">
    <property type="entry name" value="Cullin 3"/>
    <property type="match status" value="1"/>
</dbReference>
<dbReference type="SMART" id="SM00884">
    <property type="entry name" value="Cullin_Nedd8"/>
    <property type="match status" value="1"/>
</dbReference>
<dbReference type="Pfam" id="PF00888">
    <property type="entry name" value="Cullin"/>
    <property type="match status" value="1"/>
</dbReference>
<evidence type="ECO:0000256" key="4">
    <source>
        <dbReference type="PROSITE-ProRule" id="PRU00330"/>
    </source>
</evidence>
<dbReference type="SMART" id="SM00182">
    <property type="entry name" value="CULLIN"/>
    <property type="match status" value="1"/>
</dbReference>
<dbReference type="Pfam" id="PF10557">
    <property type="entry name" value="Cullin_Nedd8"/>
    <property type="match status" value="1"/>
</dbReference>
<dbReference type="FunFam" id="1.20.1310.10:FF:000002">
    <property type="entry name" value="cullin-3 isoform X1"/>
    <property type="match status" value="1"/>
</dbReference>
<evidence type="ECO:0000259" key="6">
    <source>
        <dbReference type="PROSITE" id="PS50069"/>
    </source>
</evidence>
<accession>A0A0F4ZHS6</accession>
<dbReference type="PANTHER" id="PTHR11932">
    <property type="entry name" value="CULLIN"/>
    <property type="match status" value="1"/>
</dbReference>
<dbReference type="Pfam" id="PF26557">
    <property type="entry name" value="Cullin_AB"/>
    <property type="match status" value="1"/>
</dbReference>
<comment type="caution">
    <text evidence="7">The sequence shown here is derived from an EMBL/GenBank/DDBJ whole genome shotgun (WGS) entry which is preliminary data.</text>
</comment>
<evidence type="ECO:0000256" key="3">
    <source>
        <dbReference type="ARBA" id="ARBA00022843"/>
    </source>
</evidence>
<comment type="similarity">
    <text evidence="1 4 5">Belongs to the cullin family.</text>
</comment>
<protein>
    <recommendedName>
        <fullName evidence="6">Cullin family profile domain-containing protein</fullName>
    </recommendedName>
</protein>
<dbReference type="GO" id="GO:0006511">
    <property type="term" value="P:ubiquitin-dependent protein catabolic process"/>
    <property type="evidence" value="ECO:0007669"/>
    <property type="project" value="InterPro"/>
</dbReference>
<dbReference type="InterPro" id="IPR016159">
    <property type="entry name" value="Cullin_repeat-like_dom_sf"/>
</dbReference>
<dbReference type="Proteomes" id="UP000033483">
    <property type="component" value="Unassembled WGS sequence"/>
</dbReference>
<evidence type="ECO:0000313" key="8">
    <source>
        <dbReference type="Proteomes" id="UP000033483"/>
    </source>
</evidence>
<reference evidence="7 8" key="1">
    <citation type="submission" date="2015-03" db="EMBL/GenBank/DDBJ databases">
        <authorList>
            <person name="Radwan O."/>
            <person name="Al-Naeli F.A."/>
            <person name="Rendon G.A."/>
            <person name="Fields C."/>
        </authorList>
    </citation>
    <scope>NUCLEOTIDE SEQUENCE [LARGE SCALE GENOMIC DNA]</scope>
    <source>
        <strain evidence="7">CR-DP1</strain>
    </source>
</reference>
<feature type="domain" description="Cullin family profile" evidence="6">
    <location>
        <begin position="447"/>
        <end position="704"/>
    </location>
</feature>
<dbReference type="SUPFAM" id="SSF46785">
    <property type="entry name" value="Winged helix' DNA-binding domain"/>
    <property type="match status" value="1"/>
</dbReference>
<keyword evidence="3" id="KW-0832">Ubl conjugation</keyword>
<dbReference type="InterPro" id="IPR036388">
    <property type="entry name" value="WH-like_DNA-bd_sf"/>
</dbReference>
<dbReference type="GO" id="GO:0031625">
    <property type="term" value="F:ubiquitin protein ligase binding"/>
    <property type="evidence" value="ECO:0007669"/>
    <property type="project" value="InterPro"/>
</dbReference>
<name>A0A0F4ZHS6_9PEZI</name>
<organism evidence="7 8">
    <name type="scientific">Thielaviopsis punctulata</name>
    <dbReference type="NCBI Taxonomy" id="72032"/>
    <lineage>
        <taxon>Eukaryota</taxon>
        <taxon>Fungi</taxon>
        <taxon>Dikarya</taxon>
        <taxon>Ascomycota</taxon>
        <taxon>Pezizomycotina</taxon>
        <taxon>Sordariomycetes</taxon>
        <taxon>Hypocreomycetidae</taxon>
        <taxon>Microascales</taxon>
        <taxon>Ceratocystidaceae</taxon>
        <taxon>Thielaviopsis</taxon>
    </lineage>
</organism>
<dbReference type="InterPro" id="IPR036317">
    <property type="entry name" value="Cullin_homology_sf"/>
</dbReference>
<dbReference type="InterPro" id="IPR019559">
    <property type="entry name" value="Cullin_neddylation_domain"/>
</dbReference>
<dbReference type="SUPFAM" id="SSF75632">
    <property type="entry name" value="Cullin homology domain"/>
    <property type="match status" value="1"/>
</dbReference>
<dbReference type="OrthoDB" id="27073at2759"/>